<sequence>MTQNSTLPEDGQPKRMDNADQHLSSGPGQETQAAATDREQETACPAPSADTDEQHAAADCPCAAPHAGPDSRPDTGTGAMPDAVPNSMHEQSCSHPEEAQAGHPPADDSQAAGTAKKRGMFSSWRGKGARSTGSAAPQNAVAAGIKAAMTPPEPNAAQKFFEAASRVGPFFLLLLLLAQAWPAFMGNALYCPREAESIFIFSQTSQNGLWLTPAAPGLAHWPVYHWYLAGMQSLVALAGPGFGHLLFPMAALAGALLCLMSVWTLARVAGLGAQAALAGGMILLSAPLFVPMAHFTGPESLATALTLFSLALLCHGWQKPHAWASLPAGFILAGLAGLTGGIFQLMLPLVASVFFLSWRGTFRRAQGMDGVTGFVLLLLLLACWLGGVMLWQQPEGYLKFLGERLILWPWPSAQWWLPLLVAAAGLLPWAAIMACVSWVRVLRTAPADLAASRKERSGIAFLWISLAVACVLSLAAYDPASAALTIICLASPLLGKALLRLSGLGGRLFFIFAALCLLHAGMALAAAGFGPTLDWMGGFFKFSLSPEQREMVLGLKALPILGSICIVAAVLLSRMVRKGAHGGMGGALLICAVIVILLAQPGTMLLGPQLKAVPQAQLRHLEELLQPQAAPVPAIESPEAVAPAPEERAHEPATPETAVPQTHAAPADTASPVEKALEKAASEAAAYDARAAEEMEKRNAAPAQDAEDAATPGPVAVPGIAEPSATEGAATEAAPDNAAQDEQAAAAGEDDAKVQGAQPEEPVAATPEAPAAPEAERANADNASAPEKEQSK</sequence>
<dbReference type="EMBL" id="FPIW01000041">
    <property type="protein sequence ID" value="SFW60272.1"/>
    <property type="molecule type" value="Genomic_DNA"/>
</dbReference>
<evidence type="ECO:0008006" key="5">
    <source>
        <dbReference type="Google" id="ProtNLM"/>
    </source>
</evidence>
<feature type="transmembrane region" description="Helical" evidence="2">
    <location>
        <begin position="415"/>
        <end position="439"/>
    </location>
</feature>
<protein>
    <recommendedName>
        <fullName evidence="5">4-amino-4-deoxy-L-arabinose transferase</fullName>
    </recommendedName>
</protein>
<feature type="compositionally biased region" description="Low complexity" evidence="1">
    <location>
        <begin position="57"/>
        <end position="67"/>
    </location>
</feature>
<keyword evidence="2" id="KW-0812">Transmembrane</keyword>
<organism evidence="3 4">
    <name type="scientific">Desulfovibrio desulfuricans</name>
    <dbReference type="NCBI Taxonomy" id="876"/>
    <lineage>
        <taxon>Bacteria</taxon>
        <taxon>Pseudomonadati</taxon>
        <taxon>Thermodesulfobacteriota</taxon>
        <taxon>Desulfovibrionia</taxon>
        <taxon>Desulfovibrionales</taxon>
        <taxon>Desulfovibrionaceae</taxon>
        <taxon>Desulfovibrio</taxon>
    </lineage>
</organism>
<reference evidence="4" key="1">
    <citation type="submission" date="2016-11" db="EMBL/GenBank/DDBJ databases">
        <authorList>
            <person name="Jaros S."/>
            <person name="Januszkiewicz K."/>
            <person name="Wedrychowicz H."/>
        </authorList>
    </citation>
    <scope>NUCLEOTIDE SEQUENCE [LARGE SCALE GENOMIC DNA]</scope>
    <source>
        <strain evidence="4">DSM 7057</strain>
    </source>
</reference>
<evidence type="ECO:0000256" key="2">
    <source>
        <dbReference type="SAM" id="Phobius"/>
    </source>
</evidence>
<evidence type="ECO:0000313" key="4">
    <source>
        <dbReference type="Proteomes" id="UP000182680"/>
    </source>
</evidence>
<dbReference type="AlphaFoldDB" id="A0AA94HTV5"/>
<accession>A0AA94HTV5</accession>
<comment type="caution">
    <text evidence="3">The sequence shown here is derived from an EMBL/GenBank/DDBJ whole genome shotgun (WGS) entry which is preliminary data.</text>
</comment>
<feature type="compositionally biased region" description="Basic and acidic residues" evidence="1">
    <location>
        <begin position="690"/>
        <end position="699"/>
    </location>
</feature>
<feature type="compositionally biased region" description="Low complexity" evidence="1">
    <location>
        <begin position="757"/>
        <end position="773"/>
    </location>
</feature>
<evidence type="ECO:0000313" key="3">
    <source>
        <dbReference type="EMBL" id="SFW60272.1"/>
    </source>
</evidence>
<dbReference type="RefSeq" id="WP_072312147.1">
    <property type="nucleotide sequence ID" value="NZ_FPIW01000041.1"/>
</dbReference>
<feature type="transmembrane region" description="Helical" evidence="2">
    <location>
        <begin position="508"/>
        <end position="531"/>
    </location>
</feature>
<feature type="region of interest" description="Disordered" evidence="1">
    <location>
        <begin position="637"/>
        <end position="792"/>
    </location>
</feature>
<feature type="compositionally biased region" description="Polar residues" evidence="1">
    <location>
        <begin position="21"/>
        <end position="34"/>
    </location>
</feature>
<name>A0AA94HTV5_DESDE</name>
<evidence type="ECO:0000256" key="1">
    <source>
        <dbReference type="SAM" id="MobiDB-lite"/>
    </source>
</evidence>
<feature type="region of interest" description="Disordered" evidence="1">
    <location>
        <begin position="1"/>
        <end position="137"/>
    </location>
</feature>
<proteinExistence type="predicted"/>
<feature type="transmembrane region" description="Helical" evidence="2">
    <location>
        <begin position="551"/>
        <end position="572"/>
    </location>
</feature>
<feature type="compositionally biased region" description="Low complexity" evidence="1">
    <location>
        <begin position="732"/>
        <end position="747"/>
    </location>
</feature>
<feature type="transmembrane region" description="Helical" evidence="2">
    <location>
        <begin position="269"/>
        <end position="289"/>
    </location>
</feature>
<feature type="transmembrane region" description="Helical" evidence="2">
    <location>
        <begin position="459"/>
        <end position="477"/>
    </location>
</feature>
<feature type="transmembrane region" description="Helical" evidence="2">
    <location>
        <begin position="584"/>
        <end position="607"/>
    </location>
</feature>
<feature type="transmembrane region" description="Helical" evidence="2">
    <location>
        <begin position="483"/>
        <end position="501"/>
    </location>
</feature>
<keyword evidence="2" id="KW-0472">Membrane</keyword>
<feature type="transmembrane region" description="Helical" evidence="2">
    <location>
        <begin position="170"/>
        <end position="190"/>
    </location>
</feature>
<feature type="transmembrane region" description="Helical" evidence="2">
    <location>
        <begin position="241"/>
        <end position="263"/>
    </location>
</feature>
<dbReference type="Proteomes" id="UP000182680">
    <property type="component" value="Unassembled WGS sequence"/>
</dbReference>
<feature type="compositionally biased region" description="Basic and acidic residues" evidence="1">
    <location>
        <begin position="11"/>
        <end position="20"/>
    </location>
</feature>
<keyword evidence="2" id="KW-1133">Transmembrane helix</keyword>
<gene>
    <name evidence="3" type="ORF">SAMN02910291_02053</name>
</gene>
<feature type="transmembrane region" description="Helical" evidence="2">
    <location>
        <begin position="370"/>
        <end position="391"/>
    </location>
</feature>
<feature type="transmembrane region" description="Helical" evidence="2">
    <location>
        <begin position="330"/>
        <end position="358"/>
    </location>
</feature>